<feature type="transmembrane region" description="Helical" evidence="2">
    <location>
        <begin position="156"/>
        <end position="174"/>
    </location>
</feature>
<evidence type="ECO:0000313" key="3">
    <source>
        <dbReference type="EMBL" id="KAF0308774.1"/>
    </source>
</evidence>
<evidence type="ECO:0000256" key="2">
    <source>
        <dbReference type="SAM" id="Phobius"/>
    </source>
</evidence>
<feature type="transmembrane region" description="Helical" evidence="2">
    <location>
        <begin position="126"/>
        <end position="144"/>
    </location>
</feature>
<feature type="transmembrane region" description="Helical" evidence="2">
    <location>
        <begin position="181"/>
        <end position="199"/>
    </location>
</feature>
<keyword evidence="2" id="KW-0472">Membrane</keyword>
<dbReference type="OrthoDB" id="6391639at2759"/>
<keyword evidence="2" id="KW-1133">Transmembrane helix</keyword>
<feature type="region of interest" description="Disordered" evidence="1">
    <location>
        <begin position="1"/>
        <end position="34"/>
    </location>
</feature>
<dbReference type="EMBL" id="VIIS01000465">
    <property type="protein sequence ID" value="KAF0308774.1"/>
    <property type="molecule type" value="Genomic_DNA"/>
</dbReference>
<name>A0A6A4WY88_AMPAM</name>
<feature type="transmembrane region" description="Helical" evidence="2">
    <location>
        <begin position="59"/>
        <end position="79"/>
    </location>
</feature>
<keyword evidence="2" id="KW-0812">Transmembrane</keyword>
<feature type="transmembrane region" description="Helical" evidence="2">
    <location>
        <begin position="226"/>
        <end position="246"/>
    </location>
</feature>
<feature type="transmembrane region" description="Helical" evidence="2">
    <location>
        <begin position="267"/>
        <end position="286"/>
    </location>
</feature>
<evidence type="ECO:0000256" key="1">
    <source>
        <dbReference type="SAM" id="MobiDB-lite"/>
    </source>
</evidence>
<comment type="caution">
    <text evidence="3">The sequence shown here is derived from an EMBL/GenBank/DDBJ whole genome shotgun (WGS) entry which is preliminary data.</text>
</comment>
<protein>
    <submittedName>
        <fullName evidence="3">Uncharacterized protein</fullName>
    </submittedName>
</protein>
<evidence type="ECO:0000313" key="4">
    <source>
        <dbReference type="Proteomes" id="UP000440578"/>
    </source>
</evidence>
<keyword evidence="4" id="KW-1185">Reference proteome</keyword>
<gene>
    <name evidence="3" type="ORF">FJT64_020039</name>
</gene>
<proteinExistence type="predicted"/>
<feature type="transmembrane region" description="Helical" evidence="2">
    <location>
        <begin position="91"/>
        <end position="114"/>
    </location>
</feature>
<accession>A0A6A4WY88</accession>
<reference evidence="3 4" key="1">
    <citation type="submission" date="2019-07" db="EMBL/GenBank/DDBJ databases">
        <title>Draft genome assembly of a fouling barnacle, Amphibalanus amphitrite (Darwin, 1854): The first reference genome for Thecostraca.</title>
        <authorList>
            <person name="Kim W."/>
        </authorList>
    </citation>
    <scope>NUCLEOTIDE SEQUENCE [LARGE SCALE GENOMIC DNA]</scope>
    <source>
        <strain evidence="3">SNU_AA5</strain>
        <tissue evidence="3">Soma without cirri and trophi</tissue>
    </source>
</reference>
<organism evidence="3 4">
    <name type="scientific">Amphibalanus amphitrite</name>
    <name type="common">Striped barnacle</name>
    <name type="synonym">Balanus amphitrite</name>
    <dbReference type="NCBI Taxonomy" id="1232801"/>
    <lineage>
        <taxon>Eukaryota</taxon>
        <taxon>Metazoa</taxon>
        <taxon>Ecdysozoa</taxon>
        <taxon>Arthropoda</taxon>
        <taxon>Crustacea</taxon>
        <taxon>Multicrustacea</taxon>
        <taxon>Cirripedia</taxon>
        <taxon>Thoracica</taxon>
        <taxon>Thoracicalcarea</taxon>
        <taxon>Balanomorpha</taxon>
        <taxon>Balanoidea</taxon>
        <taxon>Balanidae</taxon>
        <taxon>Amphibalaninae</taxon>
        <taxon>Amphibalanus</taxon>
    </lineage>
</organism>
<sequence length="332" mass="34358">MPSEDRLALVPGPEEAEEEPEREEPVPISPPSPSSTVDLPWVCAMVYRRPPLPPGAGRLAALSALLVALSALLLVQLALLRDASRAAGVGAYPAAAALSLVTLAAAAPAAAVALWRGGRPAAPGRLSVAAALCSVGSLLVLAGRHQNRLGCNVQDPLVAVVIVFAFMGHLLTASKVRLRSTIAQVVVCLGLFIGVSYQACNKYSCHGNDHSGSWRSAGVAAREQHVLWVAVGASGLAMVCSACMVLESHFHSQSGKGGQSSWWDDMASTGLMTTASFVTVSLLFWVDLVPGVGESESVSDLGSGLVRALAALGDQSPVYRRACLLIGMPAPL</sequence>
<dbReference type="AlphaFoldDB" id="A0A6A4WY88"/>
<dbReference type="Proteomes" id="UP000440578">
    <property type="component" value="Unassembled WGS sequence"/>
</dbReference>